<reference evidence="4" key="1">
    <citation type="journal article" date="2014" name="Int. J. Syst. Evol. Microbiol.">
        <title>Complete genome sequence of Corynebacterium casei LMG S-19264T (=DSM 44701T), isolated from a smear-ripened cheese.</title>
        <authorList>
            <consortium name="US DOE Joint Genome Institute (JGI-PGF)"/>
            <person name="Walter F."/>
            <person name="Albersmeier A."/>
            <person name="Kalinowski J."/>
            <person name="Ruckert C."/>
        </authorList>
    </citation>
    <scope>NUCLEOTIDE SEQUENCE</scope>
    <source>
        <strain evidence="4">CCM 8606</strain>
    </source>
</reference>
<keyword evidence="3" id="KW-0732">Signal</keyword>
<evidence type="ECO:0000256" key="3">
    <source>
        <dbReference type="SAM" id="SignalP"/>
    </source>
</evidence>
<evidence type="ECO:0000256" key="2">
    <source>
        <dbReference type="SAM" id="Phobius"/>
    </source>
</evidence>
<feature type="chain" id="PRO_5035225956" evidence="3">
    <location>
        <begin position="31"/>
        <end position="382"/>
    </location>
</feature>
<dbReference type="AlphaFoldDB" id="A0A8J3AIA2"/>
<accession>A0A8J3AIA2</accession>
<feature type="signal peptide" evidence="3">
    <location>
        <begin position="1"/>
        <end position="30"/>
    </location>
</feature>
<dbReference type="Proteomes" id="UP000619536">
    <property type="component" value="Unassembled WGS sequence"/>
</dbReference>
<comment type="caution">
    <text evidence="4">The sequence shown here is derived from an EMBL/GenBank/DDBJ whole genome shotgun (WGS) entry which is preliminary data.</text>
</comment>
<keyword evidence="5" id="KW-1185">Reference proteome</keyword>
<keyword evidence="2" id="KW-1133">Transmembrane helix</keyword>
<dbReference type="RefSeq" id="WP_188355541.1">
    <property type="nucleotide sequence ID" value="NZ_BMDH01000004.1"/>
</dbReference>
<keyword evidence="2" id="KW-0472">Membrane</keyword>
<evidence type="ECO:0000256" key="1">
    <source>
        <dbReference type="SAM" id="MobiDB-lite"/>
    </source>
</evidence>
<evidence type="ECO:0000313" key="5">
    <source>
        <dbReference type="Proteomes" id="UP000619536"/>
    </source>
</evidence>
<keyword evidence="2" id="KW-0812">Transmembrane</keyword>
<feature type="region of interest" description="Disordered" evidence="1">
    <location>
        <begin position="306"/>
        <end position="345"/>
    </location>
</feature>
<feature type="transmembrane region" description="Helical" evidence="2">
    <location>
        <begin position="355"/>
        <end position="376"/>
    </location>
</feature>
<sequence length="382" mass="40107">MKSNKKIAAGVAAVALAATTGAFVIPAALAADISDYTLTVEGQTVSVAQCVPGQVTKSVEVEDLASVNGALDSYHGNGAAAYLVSSNATDTSKTYTFQFDVPADILDVNTECTFVFNQKPKADPNASKASLSSINVNNHEVQFGEGTEATVNVESLDGLDGTILGSAGFGNAVLTNTIKSDKGVQFTYTVTSADSTNKVDYFVNFLNTTQAPSSAAYLTQLVLDGYTINRDDFTTTENGKNEVTIKVDSLDAIKGEEQGISFMGANAFQSGSVEGDTHKAFYYTVVAEDGSRADYVIDFVLNNVETEPVNPEDNNNSNNESKDDEAKPAEEAKDEAKADTNADTQNDELAQTGTAVAGGIAATVFALIAGIAFAVLRVRRVL</sequence>
<reference evidence="4" key="2">
    <citation type="submission" date="2020-09" db="EMBL/GenBank/DDBJ databases">
        <authorList>
            <person name="Sun Q."/>
            <person name="Sedlacek I."/>
        </authorList>
    </citation>
    <scope>NUCLEOTIDE SEQUENCE</scope>
    <source>
        <strain evidence="4">CCM 8606</strain>
    </source>
</reference>
<evidence type="ECO:0000313" key="4">
    <source>
        <dbReference type="EMBL" id="GGI14997.1"/>
    </source>
</evidence>
<gene>
    <name evidence="4" type="ORF">GCM10007377_13710</name>
</gene>
<organism evidence="4 5">
    <name type="scientific">Galliscardovia ingluviei</name>
    <dbReference type="NCBI Taxonomy" id="1769422"/>
    <lineage>
        <taxon>Bacteria</taxon>
        <taxon>Bacillati</taxon>
        <taxon>Actinomycetota</taxon>
        <taxon>Actinomycetes</taxon>
        <taxon>Bifidobacteriales</taxon>
        <taxon>Bifidobacteriaceae</taxon>
        <taxon>Galliscardovia</taxon>
    </lineage>
</organism>
<proteinExistence type="predicted"/>
<name>A0A8J3AIA2_9BIFI</name>
<dbReference type="EMBL" id="BMDH01000004">
    <property type="protein sequence ID" value="GGI14997.1"/>
    <property type="molecule type" value="Genomic_DNA"/>
</dbReference>
<feature type="compositionally biased region" description="Basic and acidic residues" evidence="1">
    <location>
        <begin position="320"/>
        <end position="340"/>
    </location>
</feature>
<protein>
    <submittedName>
        <fullName evidence="4">Uncharacterized protein</fullName>
    </submittedName>
</protein>